<sequence length="779" mass="85210">MAATRARRDQGNLPEAMTTFVGRRQEVAQVRQLVSVGRLITLTGIGGVGKTRLAIEVARMLRRAFPDGVWLVELAELTDGALVAHTAADLLGVNERSGGSPGRALAGHLRDKRLFLVLDNCEHVIDDCAKLVEEVLRTAPEVRVLATSREPLGVPGEHIWPVPPLSLPEMGRPLPPGAYTQYTALALFAERAAAAAPGFTVTDANVATVAQICARLDGLPLAIELATARLRVLSPEELLERLEDQLKLLTAGVRTGQARHQTLRAAIEWSFDLCTEPERLLWARTSVFAGSFDLPAAEAICAADGIEQEELVEVLAALVDKSVLACDFATGHARYRLLETLRQFGRQKLRDSGAERVFQDRHRDWYTTVARRAEETWFGPHQADIFGRMRWNRPNLRAALEHCLDTPGETSSALYLAASLWFYWMPGGFLPEGRHWLERALAADTAPSRERVKALWVSARISVLQGDVHAAMPLLEECRTQAQQLGDESALAHALHVSGHIALLSDDLAVATVLLEEALARFQALDETSSVTIMSWVHLALAHTFQTNYDRAVALCREARVLCEAHGEQWTLSYALYALALAEWGRGETRRASELARDSLRLKRQFDDLIGIAIVVEVLAWVAAAEGESGRAARLLGASYRLWPSVGSLPLFGFKRLIEARAEAVDKARHALGGQRFDTAFEAGGKLGISELVEFALGEADRVAEEPAAGGAATVLTRREREVAGLIADGLSNKEIAERLVISQRTAEAHVEHALTKLGFTSRAQIAALISRERDSQDG</sequence>
<reference evidence="2 3" key="1">
    <citation type="journal article" date="2019" name="Int. J. Syst. Evol. Microbiol.">
        <title>The Global Catalogue of Microorganisms (GCM) 10K type strain sequencing project: providing services to taxonomists for standard genome sequencing and annotation.</title>
        <authorList>
            <consortium name="The Broad Institute Genomics Platform"/>
            <consortium name="The Broad Institute Genome Sequencing Center for Infectious Disease"/>
            <person name="Wu L."/>
            <person name="Ma J."/>
        </authorList>
    </citation>
    <scope>NUCLEOTIDE SEQUENCE [LARGE SCALE GENOMIC DNA]</scope>
    <source>
        <strain evidence="2 3">JCM 9383</strain>
    </source>
</reference>
<keyword evidence="3" id="KW-1185">Reference proteome</keyword>
<evidence type="ECO:0000313" key="3">
    <source>
        <dbReference type="Proteomes" id="UP001500979"/>
    </source>
</evidence>
<dbReference type="InterPro" id="IPR036388">
    <property type="entry name" value="WH-like_DNA-bd_sf"/>
</dbReference>
<dbReference type="Gene3D" id="3.40.50.300">
    <property type="entry name" value="P-loop containing nucleotide triphosphate hydrolases"/>
    <property type="match status" value="1"/>
</dbReference>
<dbReference type="SUPFAM" id="SSF46894">
    <property type="entry name" value="C-terminal effector domain of the bipartite response regulators"/>
    <property type="match status" value="1"/>
</dbReference>
<dbReference type="Pfam" id="PF00196">
    <property type="entry name" value="GerE"/>
    <property type="match status" value="1"/>
</dbReference>
<dbReference type="EMBL" id="BAAAUX010000019">
    <property type="protein sequence ID" value="GAA2805694.1"/>
    <property type="molecule type" value="Genomic_DNA"/>
</dbReference>
<dbReference type="InterPro" id="IPR011990">
    <property type="entry name" value="TPR-like_helical_dom_sf"/>
</dbReference>
<dbReference type="Proteomes" id="UP001500979">
    <property type="component" value="Unassembled WGS sequence"/>
</dbReference>
<dbReference type="RefSeq" id="WP_344682987.1">
    <property type="nucleotide sequence ID" value="NZ_BAAAUX010000019.1"/>
</dbReference>
<dbReference type="PANTHER" id="PTHR47691:SF3">
    <property type="entry name" value="HTH-TYPE TRANSCRIPTIONAL REGULATOR RV0890C-RELATED"/>
    <property type="match status" value="1"/>
</dbReference>
<dbReference type="Gene3D" id="1.25.40.10">
    <property type="entry name" value="Tetratricopeptide repeat domain"/>
    <property type="match status" value="1"/>
</dbReference>
<organism evidence="2 3">
    <name type="scientific">Saccharopolyspora taberi</name>
    <dbReference type="NCBI Taxonomy" id="60895"/>
    <lineage>
        <taxon>Bacteria</taxon>
        <taxon>Bacillati</taxon>
        <taxon>Actinomycetota</taxon>
        <taxon>Actinomycetes</taxon>
        <taxon>Pseudonocardiales</taxon>
        <taxon>Pseudonocardiaceae</taxon>
        <taxon>Saccharopolyspora</taxon>
    </lineage>
</organism>
<dbReference type="InterPro" id="IPR058852">
    <property type="entry name" value="HTH_77"/>
</dbReference>
<dbReference type="InterPro" id="IPR002182">
    <property type="entry name" value="NB-ARC"/>
</dbReference>
<dbReference type="SUPFAM" id="SSF48452">
    <property type="entry name" value="TPR-like"/>
    <property type="match status" value="1"/>
</dbReference>
<proteinExistence type="predicted"/>
<dbReference type="CDD" id="cd06170">
    <property type="entry name" value="LuxR_C_like"/>
    <property type="match status" value="1"/>
</dbReference>
<name>A0ABN3VJ82_9PSEU</name>
<dbReference type="Pfam" id="PF25872">
    <property type="entry name" value="HTH_77"/>
    <property type="match status" value="1"/>
</dbReference>
<gene>
    <name evidence="2" type="ORF">GCM10010470_46190</name>
</gene>
<dbReference type="InterPro" id="IPR000792">
    <property type="entry name" value="Tscrpt_reg_LuxR_C"/>
</dbReference>
<dbReference type="InterPro" id="IPR027417">
    <property type="entry name" value="P-loop_NTPase"/>
</dbReference>
<dbReference type="PRINTS" id="PR00364">
    <property type="entry name" value="DISEASERSIST"/>
</dbReference>
<dbReference type="InterPro" id="IPR016032">
    <property type="entry name" value="Sig_transdc_resp-reg_C-effctor"/>
</dbReference>
<evidence type="ECO:0000259" key="1">
    <source>
        <dbReference type="PROSITE" id="PS50043"/>
    </source>
</evidence>
<accession>A0ABN3VJ82</accession>
<dbReference type="PROSITE" id="PS50043">
    <property type="entry name" value="HTH_LUXR_2"/>
    <property type="match status" value="1"/>
</dbReference>
<feature type="domain" description="HTH luxR-type" evidence="1">
    <location>
        <begin position="709"/>
        <end position="774"/>
    </location>
</feature>
<dbReference type="PANTHER" id="PTHR47691">
    <property type="entry name" value="REGULATOR-RELATED"/>
    <property type="match status" value="1"/>
</dbReference>
<dbReference type="Pfam" id="PF00931">
    <property type="entry name" value="NB-ARC"/>
    <property type="match status" value="1"/>
</dbReference>
<comment type="caution">
    <text evidence="2">The sequence shown here is derived from an EMBL/GenBank/DDBJ whole genome shotgun (WGS) entry which is preliminary data.</text>
</comment>
<protein>
    <submittedName>
        <fullName evidence="2">LuxR family transcriptional regulator</fullName>
    </submittedName>
</protein>
<dbReference type="PRINTS" id="PR00038">
    <property type="entry name" value="HTHLUXR"/>
</dbReference>
<dbReference type="SMART" id="SM00421">
    <property type="entry name" value="HTH_LUXR"/>
    <property type="match status" value="1"/>
</dbReference>
<evidence type="ECO:0000313" key="2">
    <source>
        <dbReference type="EMBL" id="GAA2805694.1"/>
    </source>
</evidence>
<dbReference type="SUPFAM" id="SSF52540">
    <property type="entry name" value="P-loop containing nucleoside triphosphate hydrolases"/>
    <property type="match status" value="1"/>
</dbReference>
<dbReference type="Gene3D" id="1.10.10.10">
    <property type="entry name" value="Winged helix-like DNA-binding domain superfamily/Winged helix DNA-binding domain"/>
    <property type="match status" value="1"/>
</dbReference>